<dbReference type="Proteomes" id="UP001281147">
    <property type="component" value="Unassembled WGS sequence"/>
</dbReference>
<evidence type="ECO:0000313" key="1">
    <source>
        <dbReference type="EMBL" id="KAK3705709.1"/>
    </source>
</evidence>
<keyword evidence="2" id="KW-1185">Reference proteome</keyword>
<reference evidence="1" key="1">
    <citation type="submission" date="2023-07" db="EMBL/GenBank/DDBJ databases">
        <title>Black Yeasts Isolated from many extreme environments.</title>
        <authorList>
            <person name="Coleine C."/>
            <person name="Stajich J.E."/>
            <person name="Selbmann L."/>
        </authorList>
    </citation>
    <scope>NUCLEOTIDE SEQUENCE</scope>
    <source>
        <strain evidence="1">CCFEE 5714</strain>
    </source>
</reference>
<accession>A0ACC3MXV6</accession>
<gene>
    <name evidence="1" type="ORF">LTR37_013152</name>
</gene>
<sequence>MDDLTKRVHALPQELYDHIYAEVFTSTKVIKIDRDWLPPSEMQVDRTARKLFAQSYYADETTFEIHDDFWKLFRWLESLTEGDLTRLGKIVYFQSTTIYGNGDEFPESNDPDGEDYQGYYGLDAVCVEKADGPFYHIEYHKLARSNMRFFVMQNVVTDLGEAYQVCCERLDPGWIVDRCSSG</sequence>
<name>A0ACC3MXV6_9PEZI</name>
<organism evidence="1 2">
    <name type="scientific">Vermiconidia calcicola</name>
    <dbReference type="NCBI Taxonomy" id="1690605"/>
    <lineage>
        <taxon>Eukaryota</taxon>
        <taxon>Fungi</taxon>
        <taxon>Dikarya</taxon>
        <taxon>Ascomycota</taxon>
        <taxon>Pezizomycotina</taxon>
        <taxon>Dothideomycetes</taxon>
        <taxon>Dothideomycetidae</taxon>
        <taxon>Mycosphaerellales</taxon>
        <taxon>Extremaceae</taxon>
        <taxon>Vermiconidia</taxon>
    </lineage>
</organism>
<proteinExistence type="predicted"/>
<evidence type="ECO:0000313" key="2">
    <source>
        <dbReference type="Proteomes" id="UP001281147"/>
    </source>
</evidence>
<comment type="caution">
    <text evidence="1">The sequence shown here is derived from an EMBL/GenBank/DDBJ whole genome shotgun (WGS) entry which is preliminary data.</text>
</comment>
<protein>
    <submittedName>
        <fullName evidence="1">Uncharacterized protein</fullName>
    </submittedName>
</protein>
<dbReference type="EMBL" id="JAUTXU010000127">
    <property type="protein sequence ID" value="KAK3705709.1"/>
    <property type="molecule type" value="Genomic_DNA"/>
</dbReference>